<evidence type="ECO:0000313" key="3">
    <source>
        <dbReference type="EMBL" id="GEK13123.1"/>
    </source>
</evidence>
<feature type="domain" description="Dinitrogenase iron-molybdenum cofactor biosynthesis" evidence="2">
    <location>
        <begin position="9"/>
        <end position="86"/>
    </location>
</feature>
<accession>A0A510UEW8</accession>
<organism evidence="3 4">
    <name type="scientific">Aliivibrio fischeri</name>
    <name type="common">Vibrio fischeri</name>
    <dbReference type="NCBI Taxonomy" id="668"/>
    <lineage>
        <taxon>Bacteria</taxon>
        <taxon>Pseudomonadati</taxon>
        <taxon>Pseudomonadota</taxon>
        <taxon>Gammaproteobacteria</taxon>
        <taxon>Vibrionales</taxon>
        <taxon>Vibrionaceae</taxon>
        <taxon>Aliivibrio</taxon>
    </lineage>
</organism>
<dbReference type="Gene3D" id="3.30.420.130">
    <property type="entry name" value="Dinitrogenase iron-molybdenum cofactor biosynthesis domain"/>
    <property type="match status" value="1"/>
</dbReference>
<dbReference type="SUPFAM" id="SSF53146">
    <property type="entry name" value="Nitrogenase accessory factor-like"/>
    <property type="match status" value="1"/>
</dbReference>
<dbReference type="InterPro" id="IPR003731">
    <property type="entry name" value="Di-Nase_FeMo-co_biosynth"/>
</dbReference>
<name>A0A510UEW8_ALIFS</name>
<dbReference type="Proteomes" id="UP000321787">
    <property type="component" value="Unassembled WGS sequence"/>
</dbReference>
<reference evidence="3 4" key="1">
    <citation type="submission" date="2019-07" db="EMBL/GenBank/DDBJ databases">
        <title>Whole genome shotgun sequence of Aliivibrio fischeri NBRC 101058.</title>
        <authorList>
            <person name="Hosoyama A."/>
            <person name="Uohara A."/>
            <person name="Ohji S."/>
            <person name="Ichikawa N."/>
        </authorList>
    </citation>
    <scope>NUCLEOTIDE SEQUENCE [LARGE SCALE GENOMIC DNA]</scope>
    <source>
        <strain evidence="3 4">NBRC 101058</strain>
    </source>
</reference>
<dbReference type="InterPro" id="IPR036105">
    <property type="entry name" value="DiNase_FeMo-co_biosyn_sf"/>
</dbReference>
<evidence type="ECO:0000259" key="2">
    <source>
        <dbReference type="Pfam" id="PF02579"/>
    </source>
</evidence>
<dbReference type="EMBL" id="BJTZ01000004">
    <property type="protein sequence ID" value="GEK13123.1"/>
    <property type="molecule type" value="Genomic_DNA"/>
</dbReference>
<proteinExistence type="predicted"/>
<evidence type="ECO:0000256" key="1">
    <source>
        <dbReference type="ARBA" id="ARBA00023231"/>
    </source>
</evidence>
<comment type="caution">
    <text evidence="3">The sequence shown here is derived from an EMBL/GenBank/DDBJ whole genome shotgun (WGS) entry which is preliminary data.</text>
</comment>
<keyword evidence="1" id="KW-0535">Nitrogen fixation</keyword>
<protein>
    <recommendedName>
        <fullName evidence="2">Dinitrogenase iron-molybdenum cofactor biosynthesis domain-containing protein</fullName>
    </recommendedName>
</protein>
<gene>
    <name evidence="3" type="ORF">AFI02nite_11590</name>
</gene>
<dbReference type="RefSeq" id="WP_146862653.1">
    <property type="nucleotide sequence ID" value="NZ_BJTZ01000004.1"/>
</dbReference>
<dbReference type="Pfam" id="PF02579">
    <property type="entry name" value="Nitro_FeMo-Co"/>
    <property type="match status" value="1"/>
</dbReference>
<evidence type="ECO:0000313" key="4">
    <source>
        <dbReference type="Proteomes" id="UP000321787"/>
    </source>
</evidence>
<sequence>MKFAIPYQNGRIAGHFSKAESFLFTDQEHSEITPNPALNSSGCGGKKSLLSLLKSQQIDALVVRNIGQKMLGNLLQSNIRVFHAKGNASLNNAAFTNLPELTDATQGRPCKNTKQGCCSKRQNVMTPKLAAPSRLKQTFTVLGCKA</sequence>
<dbReference type="AlphaFoldDB" id="A0A510UEW8"/>